<sequence length="103" mass="12051">MTTSKHSFPCTSCGACCKNINGIKELKHFNINGVCINLQENNSCKIYNERPLVCRVEDFYNKYFKATMSKKDFYNENIKICNLLQDKLQLNKKYKINLITKEI</sequence>
<evidence type="ECO:0000313" key="1">
    <source>
        <dbReference type="EMBL" id="TXE79072.1"/>
    </source>
</evidence>
<dbReference type="Proteomes" id="UP000321310">
    <property type="component" value="Unassembled WGS sequence"/>
</dbReference>
<comment type="caution">
    <text evidence="1">The sequence shown here is derived from an EMBL/GenBank/DDBJ whole genome shotgun (WGS) entry which is preliminary data.</text>
</comment>
<accession>A0A5C7DN24</accession>
<evidence type="ECO:0000313" key="2">
    <source>
        <dbReference type="Proteomes" id="UP000321310"/>
    </source>
</evidence>
<dbReference type="InterPro" id="IPR005358">
    <property type="entry name" value="Puta_zinc/iron-chelating_dom"/>
</dbReference>
<reference evidence="1 2" key="1">
    <citation type="submission" date="2019-07" db="EMBL/GenBank/DDBJ databases">
        <title>Rapid identification of Enteric Bacteria from Whole Genome Sequences (WGS) using Average Nucleotide Identity (ANI).</title>
        <authorList>
            <person name="Lane C."/>
        </authorList>
    </citation>
    <scope>NUCLEOTIDE SEQUENCE [LARGE SCALE GENOMIC DNA]</scope>
    <source>
        <strain evidence="1 2">2016D-0250</strain>
    </source>
</reference>
<dbReference type="EMBL" id="VOWB01000079">
    <property type="protein sequence ID" value="TXE79072.1"/>
    <property type="molecule type" value="Genomic_DNA"/>
</dbReference>
<organism evidence="1 2">
    <name type="scientific">Campylobacter peloridis</name>
    <dbReference type="NCBI Taxonomy" id="488546"/>
    <lineage>
        <taxon>Bacteria</taxon>
        <taxon>Pseudomonadati</taxon>
        <taxon>Campylobacterota</taxon>
        <taxon>Epsilonproteobacteria</taxon>
        <taxon>Campylobacterales</taxon>
        <taxon>Campylobacteraceae</taxon>
        <taxon>Campylobacter</taxon>
    </lineage>
</organism>
<dbReference type="Pfam" id="PF03692">
    <property type="entry name" value="CxxCxxCC"/>
    <property type="match status" value="1"/>
</dbReference>
<proteinExistence type="predicted"/>
<dbReference type="RefSeq" id="WP_147575961.1">
    <property type="nucleotide sequence ID" value="NZ_VOWB01000079.1"/>
</dbReference>
<protein>
    <submittedName>
        <fullName evidence="1">YkgJ family cysteine cluster protein</fullName>
    </submittedName>
</protein>
<dbReference type="AlphaFoldDB" id="A0A5C7DN24"/>
<gene>
    <name evidence="1" type="ORF">FPD46_07275</name>
</gene>
<name>A0A5C7DN24_9BACT</name>